<proteinExistence type="predicted"/>
<reference evidence="1" key="1">
    <citation type="submission" date="2016-01" db="EMBL/GenBank/DDBJ databases">
        <authorList>
            <person name="Oliw E.H."/>
        </authorList>
    </citation>
    <scope>NUCLEOTIDE SEQUENCE</scope>
    <source>
        <strain evidence="1">164</strain>
    </source>
</reference>
<organism evidence="1">
    <name type="scientific">Malacosoma sp. alphabaculovirus</name>
    <dbReference type="NCBI Taxonomy" id="1881632"/>
    <lineage>
        <taxon>Viruses</taxon>
        <taxon>Viruses incertae sedis</taxon>
        <taxon>Naldaviricetes</taxon>
        <taxon>Lefavirales</taxon>
        <taxon>Baculoviridae</taxon>
        <taxon>Alphabaculovirus</taxon>
    </lineage>
</organism>
<gene>
    <name evidence="1" type="primary">masp2.9</name>
</gene>
<accession>A0A1B1V5J6</accession>
<evidence type="ECO:0000313" key="1">
    <source>
        <dbReference type="EMBL" id="ANW12292.1"/>
    </source>
</evidence>
<sequence>MSGGEMKFKVEKLINNIVETKLKNKSSSCFKPLTDRNGEVNKNCIVVGKHTTYNVVGERNFKHYLKDDKIMLLFGEN</sequence>
<dbReference type="EMBL" id="KU659594">
    <property type="protein sequence ID" value="ANW12292.1"/>
    <property type="molecule type" value="Genomic_DNA"/>
</dbReference>
<protein>
    <submittedName>
        <fullName evidence="1">Ac55</fullName>
    </submittedName>
</protein>
<name>A0A1B1V5J6_9ABAC</name>